<evidence type="ECO:0000256" key="6">
    <source>
        <dbReference type="ARBA" id="ARBA00022801"/>
    </source>
</evidence>
<dbReference type="GO" id="GO:0005990">
    <property type="term" value="P:lactose catabolic process"/>
    <property type="evidence" value="ECO:0007669"/>
    <property type="project" value="TreeGrafter"/>
</dbReference>
<dbReference type="Pfam" id="PF02837">
    <property type="entry name" value="Glyco_hydro_2_N"/>
    <property type="match status" value="1"/>
</dbReference>
<gene>
    <name evidence="12" type="ORF">C7Y71_008085</name>
</gene>
<organism evidence="12 13">
    <name type="scientific">Pseudoprevotella muciniphila</name>
    <dbReference type="NCBI Taxonomy" id="2133944"/>
    <lineage>
        <taxon>Bacteria</taxon>
        <taxon>Pseudomonadati</taxon>
        <taxon>Bacteroidota</taxon>
        <taxon>Bacteroidia</taxon>
        <taxon>Bacteroidales</taxon>
        <taxon>Prevotellaceae</taxon>
        <taxon>Pseudoprevotella</taxon>
    </lineage>
</organism>
<name>A0A5P8E7W5_9BACT</name>
<dbReference type="RefSeq" id="WP_111898048.1">
    <property type="nucleotide sequence ID" value="NZ_CP033459.1"/>
</dbReference>
<comment type="catalytic activity">
    <reaction evidence="1">
        <text>Hydrolysis of terminal non-reducing beta-D-galactose residues in beta-D-galactosides.</text>
        <dbReference type="EC" id="3.2.1.23"/>
    </reaction>
</comment>
<comment type="similarity">
    <text evidence="3">Belongs to the glycosyl hydrolase 2 family.</text>
</comment>
<dbReference type="Pfam" id="PF02836">
    <property type="entry name" value="Glyco_hydro_2_C"/>
    <property type="match status" value="1"/>
</dbReference>
<protein>
    <recommendedName>
        <fullName evidence="5">beta-galactosidase</fullName>
        <ecNumber evidence="5">3.2.1.23</ecNumber>
    </recommendedName>
    <alternativeName>
        <fullName evidence="9">Lactase</fullName>
    </alternativeName>
</protein>
<dbReference type="InterPro" id="IPR006104">
    <property type="entry name" value="Glyco_hydro_2_N"/>
</dbReference>
<dbReference type="InterPro" id="IPR006103">
    <property type="entry name" value="Glyco_hydro_2_cat"/>
</dbReference>
<keyword evidence="13" id="KW-1185">Reference proteome</keyword>
<dbReference type="PANTHER" id="PTHR46323:SF2">
    <property type="entry name" value="BETA-GALACTOSIDASE"/>
    <property type="match status" value="1"/>
</dbReference>
<dbReference type="GO" id="GO:0009341">
    <property type="term" value="C:beta-galactosidase complex"/>
    <property type="evidence" value="ECO:0007669"/>
    <property type="project" value="InterPro"/>
</dbReference>
<dbReference type="SUPFAM" id="SSF51445">
    <property type="entry name" value="(Trans)glycosidases"/>
    <property type="match status" value="1"/>
</dbReference>
<dbReference type="Gene3D" id="2.60.120.260">
    <property type="entry name" value="Galactose-binding domain-like"/>
    <property type="match status" value="2"/>
</dbReference>
<evidence type="ECO:0000256" key="7">
    <source>
        <dbReference type="ARBA" id="ARBA00022837"/>
    </source>
</evidence>
<dbReference type="GO" id="GO:0030246">
    <property type="term" value="F:carbohydrate binding"/>
    <property type="evidence" value="ECO:0007669"/>
    <property type="project" value="InterPro"/>
</dbReference>
<dbReference type="Gene3D" id="2.70.98.10">
    <property type="match status" value="1"/>
</dbReference>
<evidence type="ECO:0000256" key="10">
    <source>
        <dbReference type="SAM" id="SignalP"/>
    </source>
</evidence>
<dbReference type="InterPro" id="IPR013783">
    <property type="entry name" value="Ig-like_fold"/>
</dbReference>
<dbReference type="SMART" id="SM01038">
    <property type="entry name" value="Bgal_small_N"/>
    <property type="match status" value="1"/>
</dbReference>
<feature type="chain" id="PRO_5024275545" description="beta-galactosidase" evidence="10">
    <location>
        <begin position="20"/>
        <end position="1344"/>
    </location>
</feature>
<dbReference type="InterPro" id="IPR032312">
    <property type="entry name" value="LacZ_4"/>
</dbReference>
<dbReference type="EMBL" id="CP033459">
    <property type="protein sequence ID" value="QFQ12980.1"/>
    <property type="molecule type" value="Genomic_DNA"/>
</dbReference>
<evidence type="ECO:0000256" key="8">
    <source>
        <dbReference type="ARBA" id="ARBA00023295"/>
    </source>
</evidence>
<dbReference type="PRINTS" id="PR00132">
    <property type="entry name" value="GLHYDRLASE2"/>
</dbReference>
<dbReference type="SMART" id="SM00231">
    <property type="entry name" value="FA58C"/>
    <property type="match status" value="1"/>
</dbReference>
<dbReference type="Gene3D" id="2.60.40.10">
    <property type="entry name" value="Immunoglobulins"/>
    <property type="match status" value="2"/>
</dbReference>
<evidence type="ECO:0000313" key="12">
    <source>
        <dbReference type="EMBL" id="QFQ12980.1"/>
    </source>
</evidence>
<dbReference type="SUPFAM" id="SSF49303">
    <property type="entry name" value="beta-Galactosidase/glucuronidase domain"/>
    <property type="match status" value="2"/>
</dbReference>
<dbReference type="Proteomes" id="UP000249375">
    <property type="component" value="Chromosome"/>
</dbReference>
<evidence type="ECO:0000259" key="11">
    <source>
        <dbReference type="PROSITE" id="PS50022"/>
    </source>
</evidence>
<dbReference type="EC" id="3.2.1.23" evidence="5"/>
<dbReference type="Pfam" id="PF02929">
    <property type="entry name" value="Bgal_small_N"/>
    <property type="match status" value="1"/>
</dbReference>
<dbReference type="InterPro" id="IPR017853">
    <property type="entry name" value="GH"/>
</dbReference>
<dbReference type="Gene3D" id="3.20.20.80">
    <property type="entry name" value="Glycosidases"/>
    <property type="match status" value="1"/>
</dbReference>
<evidence type="ECO:0000256" key="4">
    <source>
        <dbReference type="ARBA" id="ARBA00011245"/>
    </source>
</evidence>
<evidence type="ECO:0000256" key="3">
    <source>
        <dbReference type="ARBA" id="ARBA00007401"/>
    </source>
</evidence>
<dbReference type="KEGG" id="alq:C7Y71_008085"/>
<dbReference type="InterPro" id="IPR006101">
    <property type="entry name" value="Glyco_hydro_2"/>
</dbReference>
<keyword evidence="8" id="KW-0326">Glycosidase</keyword>
<feature type="domain" description="F5/8 type C" evidence="11">
    <location>
        <begin position="1198"/>
        <end position="1341"/>
    </location>
</feature>
<dbReference type="InterPro" id="IPR036156">
    <property type="entry name" value="Beta-gal/glucu_dom_sf"/>
</dbReference>
<feature type="signal peptide" evidence="10">
    <location>
        <begin position="1"/>
        <end position="19"/>
    </location>
</feature>
<dbReference type="SUPFAM" id="SSF74650">
    <property type="entry name" value="Galactose mutarotase-like"/>
    <property type="match status" value="1"/>
</dbReference>
<proteinExistence type="inferred from homology"/>
<dbReference type="SUPFAM" id="SSF49785">
    <property type="entry name" value="Galactose-binding domain-like"/>
    <property type="match status" value="2"/>
</dbReference>
<dbReference type="InterPro" id="IPR006102">
    <property type="entry name" value="Ig-like_GH2"/>
</dbReference>
<dbReference type="Pfam" id="PF16353">
    <property type="entry name" value="LacZ_4"/>
    <property type="match status" value="1"/>
</dbReference>
<dbReference type="InterPro" id="IPR008979">
    <property type="entry name" value="Galactose-bd-like_sf"/>
</dbReference>
<dbReference type="Pfam" id="PF00754">
    <property type="entry name" value="F5_F8_type_C"/>
    <property type="match status" value="1"/>
</dbReference>
<dbReference type="GO" id="GO:0004565">
    <property type="term" value="F:beta-galactosidase activity"/>
    <property type="evidence" value="ECO:0007669"/>
    <property type="project" value="UniProtKB-EC"/>
</dbReference>
<evidence type="ECO:0000256" key="5">
    <source>
        <dbReference type="ARBA" id="ARBA00012756"/>
    </source>
</evidence>
<reference evidence="12 13" key="1">
    <citation type="submission" date="2018-11" db="EMBL/GenBank/DDBJ databases">
        <authorList>
            <person name="Na S.W."/>
            <person name="Baik M."/>
        </authorList>
    </citation>
    <scope>NUCLEOTIDE SEQUENCE [LARGE SCALE GENOMIC DNA]</scope>
    <source>
        <strain evidence="12 13">E39</strain>
    </source>
</reference>
<dbReference type="Pfam" id="PF00703">
    <property type="entry name" value="Glyco_hydro_2"/>
    <property type="match status" value="1"/>
</dbReference>
<evidence type="ECO:0000256" key="2">
    <source>
        <dbReference type="ARBA" id="ARBA00001913"/>
    </source>
</evidence>
<keyword evidence="6" id="KW-0378">Hydrolase</keyword>
<dbReference type="InterPro" id="IPR004199">
    <property type="entry name" value="B-gal_small/dom_5"/>
</dbReference>
<sequence length="1344" mass="150543">MLKRIMLLMAGGLALTMSAQQQKLDGFYYGDADAPTGWEWQSPDSLGYNKEVPHAWFFNFQSEDAARKVLPENSDYWLSLNGEWRFHWVGNPWERPVDFYRTDFDDSAWDKVQVPMNWNVVGIQKDGSQKYGMPVYSNQRVIFQHQVRVGDWKGGVMRTPPTNWMTYKNRNEVGSYRRTFTIPANWSGKEVFVNFDGTDSFFYLYVNGRYVGFSKNSRNTASFDITRFINPEGENVMAVEVYRHSDGSFLEAQDMFRLPGIFRTVALQAKPKVHASDLQTVPIYDASLVDASLKVKTLVRNLSGEDVKGYTIGYKLFANELYSDKNTPVPGVKGEVAVPFMSKNKEYATAEGVIPVGAVVKKWSAEAPYCYTLVGELKDGAGQVVETFSTTVGFRTVEIRQTAAKDDEFGLSGRYYFLNGKPIKMKGVNRHENNPDRGHAITRQQMEHEVMLMKQGNINHVRNSHYVNDPYWYYLCDKYGIYLEDEANIESHEYYYGEASLSHVEKFRAAHVARNVEMVMQNYNHPSIVIWSLGNEAGPGKNFVAAYEAIKGIDEQMRPVQYERNNDIVDIGSNQYPSIGWVRGAVKGNYNMKYPYHISEYAHSMGNAVGNLIDYWNAIESTNHFIGGAIWDWVDQAINNYDPVTGDRYWGYGGDFGETDNPNDGMFCMNGIMRPDLTPKAQYFEVKKVYQNVGVAMDSVVAGNIVIFNKNYFESLADYDIMVSLWKDGKKVDEKPLTGTPLSLKAREHQSYALPFDLSELAPDAEYFVKVQFLLKADKPWAKKGYVQMEEQLLLQDNALLPALEVQKTKDNKVAAVEASDVITVSGKGFEVKFSKSDGSICALSYGGNAVIKPGCGPKLDAFRAVVDNDNWAWNTWAQKGLHNLKHKASDAKVIKGKNGEVIITFSVTSQAPCGAQLRGGASGRYQLVDNATAFGPDDFKFMTNEVYTVYPDGSIELRSAISSNESNVVLPRIGYVLELPSEYNRFTYYGRGPENNYNDRLTGSFIEQYSRPVSEMGIMLPKPQAQGNREDVRWCAVTNVEGNGVCFVADGKMSASALPWSQKELLFAPHPYQLPKSSGTHLHLDAKVTGLGGNSCGQGGPLNEDRTFAGSYNFGFIIRPIVASDFDAKVGVSGSGEVPISVSRNRVGKVTLSSPQEDRVIMYNVNGGKAQQYTEPFSMREGGTLKAWYKDNKRMEAVQTFDKIESVPLQVVFCSSAEPGEGDANNLVDGDLGSIWHTAYGVTLTKYPHWINFDAGEVRNMKGFTYTPRQNGGNGDVKDYEISVSQDGKNWTKVHSGAFPNRKGQQRVEFSSPVMARYIQFKALSEQHGQEYASGAEFGLLAE</sequence>
<dbReference type="PROSITE" id="PS50022">
    <property type="entry name" value="FA58C_3"/>
    <property type="match status" value="1"/>
</dbReference>
<keyword evidence="10" id="KW-0732">Signal</keyword>
<accession>A0A5P8E7W5</accession>
<keyword evidence="7" id="KW-0106">Calcium</keyword>
<evidence type="ECO:0000256" key="1">
    <source>
        <dbReference type="ARBA" id="ARBA00001412"/>
    </source>
</evidence>
<dbReference type="InterPro" id="IPR000421">
    <property type="entry name" value="FA58C"/>
</dbReference>
<dbReference type="InterPro" id="IPR014718">
    <property type="entry name" value="GH-type_carb-bd"/>
</dbReference>
<evidence type="ECO:0000313" key="13">
    <source>
        <dbReference type="Proteomes" id="UP000249375"/>
    </source>
</evidence>
<comment type="cofactor">
    <cofactor evidence="2">
        <name>Ca(2+)</name>
        <dbReference type="ChEBI" id="CHEBI:29108"/>
    </cofactor>
</comment>
<dbReference type="OrthoDB" id="9801077at2"/>
<evidence type="ECO:0000256" key="9">
    <source>
        <dbReference type="ARBA" id="ARBA00032230"/>
    </source>
</evidence>
<dbReference type="InterPro" id="IPR050347">
    <property type="entry name" value="Bact_Beta-galactosidase"/>
</dbReference>
<dbReference type="PANTHER" id="PTHR46323">
    <property type="entry name" value="BETA-GALACTOSIDASE"/>
    <property type="match status" value="1"/>
</dbReference>
<dbReference type="InterPro" id="IPR011013">
    <property type="entry name" value="Gal_mutarotase_sf_dom"/>
</dbReference>
<comment type="subunit">
    <text evidence="4">Monomer.</text>
</comment>